<reference evidence="2 3" key="1">
    <citation type="submission" date="2019-03" db="EMBL/GenBank/DDBJ databases">
        <title>Genomic Encyclopedia of Type Strains, Phase IV (KMG-IV): sequencing the most valuable type-strain genomes for metagenomic binning, comparative biology and taxonomic classification.</title>
        <authorList>
            <person name="Goeker M."/>
        </authorList>
    </citation>
    <scope>NUCLEOTIDE SEQUENCE [LARGE SCALE GENOMIC DNA]</scope>
    <source>
        <strain evidence="2 3">DSM 20467</strain>
    </source>
</reference>
<keyword evidence="3" id="KW-1185">Reference proteome</keyword>
<dbReference type="OrthoDB" id="396512at2"/>
<dbReference type="SUPFAM" id="SSF53448">
    <property type="entry name" value="Nucleotide-diphospho-sugar transferases"/>
    <property type="match status" value="1"/>
</dbReference>
<organism evidence="2 3">
    <name type="scientific">Pectinatus cerevisiiphilus</name>
    <dbReference type="NCBI Taxonomy" id="86956"/>
    <lineage>
        <taxon>Bacteria</taxon>
        <taxon>Bacillati</taxon>
        <taxon>Bacillota</taxon>
        <taxon>Negativicutes</taxon>
        <taxon>Selenomonadales</taxon>
        <taxon>Selenomonadaceae</taxon>
        <taxon>Pectinatus</taxon>
    </lineage>
</organism>
<protein>
    <submittedName>
        <fullName evidence="2">Glycosyltransferase EpsH</fullName>
    </submittedName>
</protein>
<dbReference type="Proteomes" id="UP000295188">
    <property type="component" value="Unassembled WGS sequence"/>
</dbReference>
<evidence type="ECO:0000313" key="3">
    <source>
        <dbReference type="Proteomes" id="UP000295188"/>
    </source>
</evidence>
<name>A0A4V2URP7_9FIRM</name>
<dbReference type="PANTHER" id="PTHR22916:SF3">
    <property type="entry name" value="UDP-GLCNAC:BETAGAL BETA-1,3-N-ACETYLGLUCOSAMINYLTRANSFERASE-LIKE PROTEIN 1"/>
    <property type="match status" value="1"/>
</dbReference>
<dbReference type="RefSeq" id="WP_132550179.1">
    <property type="nucleotide sequence ID" value="NZ_SMAA01000011.1"/>
</dbReference>
<keyword evidence="2" id="KW-0808">Transferase</keyword>
<gene>
    <name evidence="2" type="ORF">EDC37_11129</name>
</gene>
<dbReference type="InterPro" id="IPR001173">
    <property type="entry name" value="Glyco_trans_2-like"/>
</dbReference>
<dbReference type="Pfam" id="PF00535">
    <property type="entry name" value="Glycos_transf_2"/>
    <property type="match status" value="1"/>
</dbReference>
<dbReference type="GO" id="GO:0016758">
    <property type="term" value="F:hexosyltransferase activity"/>
    <property type="evidence" value="ECO:0007669"/>
    <property type="project" value="UniProtKB-ARBA"/>
</dbReference>
<proteinExistence type="predicted"/>
<accession>A0A4V2URP7</accession>
<evidence type="ECO:0000259" key="1">
    <source>
        <dbReference type="Pfam" id="PF00535"/>
    </source>
</evidence>
<dbReference type="AlphaFoldDB" id="A0A4V2URP7"/>
<evidence type="ECO:0000313" key="2">
    <source>
        <dbReference type="EMBL" id="TCS78172.1"/>
    </source>
</evidence>
<dbReference type="CDD" id="cd00761">
    <property type="entry name" value="Glyco_tranf_GTA_type"/>
    <property type="match status" value="1"/>
</dbReference>
<dbReference type="PANTHER" id="PTHR22916">
    <property type="entry name" value="GLYCOSYLTRANSFERASE"/>
    <property type="match status" value="1"/>
</dbReference>
<feature type="domain" description="Glycosyltransferase 2-like" evidence="1">
    <location>
        <begin position="15"/>
        <end position="145"/>
    </location>
</feature>
<dbReference type="EMBL" id="SMAA01000011">
    <property type="protein sequence ID" value="TCS78172.1"/>
    <property type="molecule type" value="Genomic_DNA"/>
</dbReference>
<dbReference type="InterPro" id="IPR029044">
    <property type="entry name" value="Nucleotide-diphossugar_trans"/>
</dbReference>
<sequence>MSCTETEDNFPFKISVIIAMKNAEKYITRAIDSIIVQSLPNTEIIIVDDTSTDNSTTTVKQYYENFTNVSLYHNEGTPGPGMCRNIGLKYARGKFIAFVDSDDFIDANFLEILYNMAVQNNADIAICGYDKITETSFLRSYSPKAGIHNGGSEIVDKLSNIEFVIWNKIYRHSFLTKNNLHFELPCYGEDWLFCFKAMFLTKKYICTEKSLYYYYQHYDSVSHNPAKVDAFNYIYDFFTFLNEFMQKQKGLTDKMFSQIENNFFFAAIICYIAPIYNKLSPQERLLLRDKIFSHQFGKGALHVKILLDAFFTLYSYTAQSLKYEQKLV</sequence>
<dbReference type="Gene3D" id="3.90.550.10">
    <property type="entry name" value="Spore Coat Polysaccharide Biosynthesis Protein SpsA, Chain A"/>
    <property type="match status" value="1"/>
</dbReference>
<comment type="caution">
    <text evidence="2">The sequence shown here is derived from an EMBL/GenBank/DDBJ whole genome shotgun (WGS) entry which is preliminary data.</text>
</comment>